<keyword evidence="3" id="KW-1185">Reference proteome</keyword>
<feature type="compositionally biased region" description="Polar residues" evidence="1">
    <location>
        <begin position="158"/>
        <end position="167"/>
    </location>
</feature>
<dbReference type="AlphaFoldDB" id="A0A8B6BNX9"/>
<feature type="region of interest" description="Disordered" evidence="1">
    <location>
        <begin position="145"/>
        <end position="194"/>
    </location>
</feature>
<evidence type="ECO:0000313" key="3">
    <source>
        <dbReference type="Proteomes" id="UP000596742"/>
    </source>
</evidence>
<dbReference type="OrthoDB" id="5983328at2759"/>
<dbReference type="Proteomes" id="UP000596742">
    <property type="component" value="Unassembled WGS sequence"/>
</dbReference>
<feature type="compositionally biased region" description="Basic residues" evidence="1">
    <location>
        <begin position="168"/>
        <end position="178"/>
    </location>
</feature>
<comment type="caution">
    <text evidence="2">The sequence shown here is derived from an EMBL/GenBank/DDBJ whole genome shotgun (WGS) entry which is preliminary data.</text>
</comment>
<feature type="non-terminal residue" evidence="2">
    <location>
        <position position="1000"/>
    </location>
</feature>
<evidence type="ECO:0000313" key="2">
    <source>
        <dbReference type="EMBL" id="VDH93287.1"/>
    </source>
</evidence>
<evidence type="ECO:0000256" key="1">
    <source>
        <dbReference type="SAM" id="MobiDB-lite"/>
    </source>
</evidence>
<sequence>ILFAELSSFLRLKCSTIHIYSIVRSHRTLKKQQTKMIFCKKIKGSYEQQLNFLNLTNQLVNNTFPKDSLNCMCQNAKQDHPNNEFIHCCELEIRKNDACCHASSKKVHVTRDAVPQVKKSVADRIKLWKTKKILKMKEKNKNCYLKKKLSNETKQPKQETLSMTNSAVKKRKERKDKKEKREKETKRKQSYRKSAKKTAAIEQIFLYRKTFVNRTEKSRALKKLKQSLPLTPNRRTAVMASYLSSKKSPTVFNLEKMNVVVTPEDKNDIHLGKAVIHDLREIVDKTKLLRTDGARTAISIITASTNGSNVQNEKKKVLLAKKIGLPVKRISGGKNVRAKILSSEESCWKYIQRKTRKDAISPEIKKIAYDFWLHPDNSRPSPNKTDIKRVRIAPKQFSKHTIHILDKTQTEIFHEFKIKYPEISMNQRTFERLKPFFVRAASPKDRLTCCCRYHVEAKSLFLKCMEFRKKHIHPQLSEEEKNKFPVYEHLTDIAVATLCGKDKTHDCFNKVCLDRKCTECGVRLLDFSDQELNDHPEAPTVNWEKYEYITVHNKRKLTLVRKCSKPSEMFAHFKHVLDHFAGHQFRAYWQNAQLKSLKENLPQNNCIVIHDYSENYACKERVEVQSTYFQRTEVTIHVSIIYRHSVLELDGVESFPDDPCIVTEHFFVISSDEKHDQCFTSKVQSLVKEYLDSISYNVNVFHEFTDGCPVQYKSRNCFGTLRNICVENNYDLFIRNYFETSHAKGPQDAAGGFLKNHVDLAVLRGSAVVQNAHDFFNYCEKNLKDTKSHYCKRRIFRFVETINRDSVKAYKPIPGIRSLHQVLNSEPEKLTVRYMSCYSCEECVTGNYNMCTNNAIGRKEIVPIRPDDKGTIDDDENDNEYTMSDLIVEGTVLALYTDEENAEFYLLRASSCPEKLRTSEVDDWGVSFRKNTKIIRGQYFKSDLNRSELSYKLIRRKKAIVPEASVIYIAPQLRVNSRFALTLPETVHLDILSVLDEMES</sequence>
<protein>
    <submittedName>
        <fullName evidence="2">Uncharacterized protein</fullName>
    </submittedName>
</protein>
<reference evidence="2" key="1">
    <citation type="submission" date="2018-11" db="EMBL/GenBank/DDBJ databases">
        <authorList>
            <person name="Alioto T."/>
            <person name="Alioto T."/>
        </authorList>
    </citation>
    <scope>NUCLEOTIDE SEQUENCE</scope>
</reference>
<name>A0A8B6BNX9_MYTGA</name>
<dbReference type="PANTHER" id="PTHR46601">
    <property type="entry name" value="ULP_PROTEASE DOMAIN-CONTAINING PROTEIN"/>
    <property type="match status" value="1"/>
</dbReference>
<gene>
    <name evidence="2" type="ORF">MGAL_10B075468</name>
</gene>
<organism evidence="2 3">
    <name type="scientific">Mytilus galloprovincialis</name>
    <name type="common">Mediterranean mussel</name>
    <dbReference type="NCBI Taxonomy" id="29158"/>
    <lineage>
        <taxon>Eukaryota</taxon>
        <taxon>Metazoa</taxon>
        <taxon>Spiralia</taxon>
        <taxon>Lophotrochozoa</taxon>
        <taxon>Mollusca</taxon>
        <taxon>Bivalvia</taxon>
        <taxon>Autobranchia</taxon>
        <taxon>Pteriomorphia</taxon>
        <taxon>Mytilida</taxon>
        <taxon>Mytiloidea</taxon>
        <taxon>Mytilidae</taxon>
        <taxon>Mytilinae</taxon>
        <taxon>Mytilus</taxon>
    </lineage>
</organism>
<proteinExistence type="predicted"/>
<dbReference type="PANTHER" id="PTHR46601:SF1">
    <property type="entry name" value="ADF-H DOMAIN-CONTAINING PROTEIN"/>
    <property type="match status" value="1"/>
</dbReference>
<accession>A0A8B6BNX9</accession>
<dbReference type="EMBL" id="UYJE01000432">
    <property type="protein sequence ID" value="VDH93287.1"/>
    <property type="molecule type" value="Genomic_DNA"/>
</dbReference>